<dbReference type="PROSITE" id="PS50966">
    <property type="entry name" value="ZF_SWIM"/>
    <property type="match status" value="1"/>
</dbReference>
<comment type="caution">
    <text evidence="5">The sequence shown here is derived from an EMBL/GenBank/DDBJ whole genome shotgun (WGS) entry which is preliminary data.</text>
</comment>
<dbReference type="Pfam" id="PF04434">
    <property type="entry name" value="SWIM"/>
    <property type="match status" value="1"/>
</dbReference>
<evidence type="ECO:0000256" key="1">
    <source>
        <dbReference type="PROSITE-ProRule" id="PRU00325"/>
    </source>
</evidence>
<dbReference type="GO" id="GO:0008270">
    <property type="term" value="F:zinc ion binding"/>
    <property type="evidence" value="ECO:0007669"/>
    <property type="project" value="UniProtKB-KW"/>
</dbReference>
<evidence type="ECO:0000256" key="2">
    <source>
        <dbReference type="SAM" id="MobiDB-lite"/>
    </source>
</evidence>
<accession>A0A8S2RMX5</accession>
<name>A0A8S2RMX5_9BILA</name>
<sequence length="255" mass="28965">MWTVNSMKLNERSITLNVLEGLNYLYKDSHRGYCGVGNFKLKPCYKELFKINPLTLKLLDSYDPQQIVERIKETENETDKDTTRAPRPKPLSAMALSKVLFSDEEVRWTRGTGIFQVQHENGTVHNVSLHNAKGGLVAECSCEWFRKSSTGADCLHIMAAKRSWGVNQQQKEPEPNLSRVRKAALAEVGVKKTGKKQPSKLDKQKSPSSTQSRRSTFSTGKTRAVKRSHAAPYTLDMFEDNEGRKCAIYLYLLFF</sequence>
<reference evidence="5" key="1">
    <citation type="submission" date="2021-02" db="EMBL/GenBank/DDBJ databases">
        <authorList>
            <person name="Nowell W R."/>
        </authorList>
    </citation>
    <scope>NUCLEOTIDE SEQUENCE</scope>
</reference>
<evidence type="ECO:0000313" key="4">
    <source>
        <dbReference type="EMBL" id="CAF1362986.1"/>
    </source>
</evidence>
<dbReference type="Proteomes" id="UP000682733">
    <property type="component" value="Unassembled WGS sequence"/>
</dbReference>
<dbReference type="Proteomes" id="UP000677228">
    <property type="component" value="Unassembled WGS sequence"/>
</dbReference>
<proteinExistence type="predicted"/>
<feature type="compositionally biased region" description="Low complexity" evidence="2">
    <location>
        <begin position="206"/>
        <end position="218"/>
    </location>
</feature>
<dbReference type="InterPro" id="IPR007527">
    <property type="entry name" value="Znf_SWIM"/>
</dbReference>
<feature type="region of interest" description="Disordered" evidence="2">
    <location>
        <begin position="188"/>
        <end position="224"/>
    </location>
</feature>
<evidence type="ECO:0000313" key="5">
    <source>
        <dbReference type="EMBL" id="CAF4172793.1"/>
    </source>
</evidence>
<evidence type="ECO:0000259" key="3">
    <source>
        <dbReference type="PROSITE" id="PS50966"/>
    </source>
</evidence>
<dbReference type="EMBL" id="CAJOBA010045112">
    <property type="protein sequence ID" value="CAF4172793.1"/>
    <property type="molecule type" value="Genomic_DNA"/>
</dbReference>
<feature type="domain" description="SWIM-type" evidence="3">
    <location>
        <begin position="125"/>
        <end position="165"/>
    </location>
</feature>
<keyword evidence="1" id="KW-0862">Zinc</keyword>
<keyword evidence="1" id="KW-0479">Metal-binding</keyword>
<organism evidence="5 6">
    <name type="scientific">Didymodactylos carnosus</name>
    <dbReference type="NCBI Taxonomy" id="1234261"/>
    <lineage>
        <taxon>Eukaryota</taxon>
        <taxon>Metazoa</taxon>
        <taxon>Spiralia</taxon>
        <taxon>Gnathifera</taxon>
        <taxon>Rotifera</taxon>
        <taxon>Eurotatoria</taxon>
        <taxon>Bdelloidea</taxon>
        <taxon>Philodinida</taxon>
        <taxon>Philodinidae</taxon>
        <taxon>Didymodactylos</taxon>
    </lineage>
</organism>
<keyword evidence="1" id="KW-0863">Zinc-finger</keyword>
<dbReference type="EMBL" id="CAJNOK010023453">
    <property type="protein sequence ID" value="CAF1362986.1"/>
    <property type="molecule type" value="Genomic_DNA"/>
</dbReference>
<evidence type="ECO:0000313" key="6">
    <source>
        <dbReference type="Proteomes" id="UP000682733"/>
    </source>
</evidence>
<protein>
    <recommendedName>
        <fullName evidence="3">SWIM-type domain-containing protein</fullName>
    </recommendedName>
</protein>
<dbReference type="AlphaFoldDB" id="A0A8S2RMX5"/>
<gene>
    <name evidence="4" type="ORF">OVA965_LOCUS31326</name>
    <name evidence="5" type="ORF">TMI583_LOCUS32154</name>
</gene>